<dbReference type="PANTHER" id="PTHR33993">
    <property type="entry name" value="GLYOXALASE-RELATED"/>
    <property type="match status" value="1"/>
</dbReference>
<dbReference type="InterPro" id="IPR029068">
    <property type="entry name" value="Glyas_Bleomycin-R_OHBP_Dase"/>
</dbReference>
<dbReference type="Gene3D" id="3.10.180.10">
    <property type="entry name" value="2,3-Dihydroxybiphenyl 1,2-Dioxygenase, domain 1"/>
    <property type="match status" value="1"/>
</dbReference>
<evidence type="ECO:0000313" key="2">
    <source>
        <dbReference type="EMBL" id="UQX86898.1"/>
    </source>
</evidence>
<evidence type="ECO:0000259" key="1">
    <source>
        <dbReference type="PROSITE" id="PS51819"/>
    </source>
</evidence>
<accession>A0ABY4QT99</accession>
<reference evidence="2" key="2">
    <citation type="submission" date="2022-05" db="EMBL/GenBank/DDBJ databases">
        <authorList>
            <person name="Kim J.-S."/>
            <person name="Lee K."/>
            <person name="Suh M."/>
            <person name="Eom M."/>
            <person name="Kim J.-S."/>
            <person name="Kim D.-S."/>
            <person name="Ko S.-H."/>
            <person name="Shin Y."/>
            <person name="Lee J.-S."/>
        </authorList>
    </citation>
    <scope>NUCLEOTIDE SEQUENCE</scope>
    <source>
        <strain evidence="2">N237</strain>
    </source>
</reference>
<dbReference type="Pfam" id="PF00903">
    <property type="entry name" value="Glyoxalase"/>
    <property type="match status" value="1"/>
</dbReference>
<dbReference type="CDD" id="cd07247">
    <property type="entry name" value="SgaA_N_like"/>
    <property type="match status" value="1"/>
</dbReference>
<dbReference type="Proteomes" id="UP001056336">
    <property type="component" value="Chromosome"/>
</dbReference>
<sequence length="111" mass="12035">MTGDPSYVELGVDDVAKATHFYSQLFGWEPQHMSDGASVHTGSLGIGIHGKDSENHFEVFFAVDDLEASLETVRDLGGGVIGDIVTSDGFGRWSECVDDQGVRFGLRELSR</sequence>
<dbReference type="RefSeq" id="WP_249769302.1">
    <property type="nucleotide sequence ID" value="NZ_CP097332.1"/>
</dbReference>
<keyword evidence="3" id="KW-1185">Reference proteome</keyword>
<gene>
    <name evidence="2" type="ORF">M6D93_11335</name>
</gene>
<reference evidence="2" key="1">
    <citation type="journal article" date="2018" name="Int. J. Syst. Evol. Microbiol.">
        <title>Jatrophihabitans telluris sp. nov., isolated from sediment soil of lava forest wetlands and the emended description of the genus Jatrophihabitans.</title>
        <authorList>
            <person name="Lee K.C."/>
            <person name="Suh M.K."/>
            <person name="Eom M.K."/>
            <person name="Kim K.K."/>
            <person name="Kim J.S."/>
            <person name="Kim D.S."/>
            <person name="Ko S.H."/>
            <person name="Shin Y.K."/>
            <person name="Lee J.S."/>
        </authorList>
    </citation>
    <scope>NUCLEOTIDE SEQUENCE</scope>
    <source>
        <strain evidence="2">N237</strain>
    </source>
</reference>
<dbReference type="InterPro" id="IPR052164">
    <property type="entry name" value="Anthracycline_SecMetBiosynth"/>
</dbReference>
<dbReference type="PROSITE" id="PS51819">
    <property type="entry name" value="VOC"/>
    <property type="match status" value="1"/>
</dbReference>
<dbReference type="SUPFAM" id="SSF54593">
    <property type="entry name" value="Glyoxalase/Bleomycin resistance protein/Dihydroxybiphenyl dioxygenase"/>
    <property type="match status" value="1"/>
</dbReference>
<dbReference type="InterPro" id="IPR037523">
    <property type="entry name" value="VOC_core"/>
</dbReference>
<feature type="domain" description="VOC" evidence="1">
    <location>
        <begin position="4"/>
        <end position="109"/>
    </location>
</feature>
<protein>
    <submittedName>
        <fullName evidence="2">VOC family protein</fullName>
    </submittedName>
</protein>
<dbReference type="InterPro" id="IPR004360">
    <property type="entry name" value="Glyas_Fos-R_dOase_dom"/>
</dbReference>
<dbReference type="PANTHER" id="PTHR33993:SF14">
    <property type="entry name" value="GB|AAF24581.1"/>
    <property type="match status" value="1"/>
</dbReference>
<evidence type="ECO:0000313" key="3">
    <source>
        <dbReference type="Proteomes" id="UP001056336"/>
    </source>
</evidence>
<dbReference type="EMBL" id="CP097332">
    <property type="protein sequence ID" value="UQX86898.1"/>
    <property type="molecule type" value="Genomic_DNA"/>
</dbReference>
<name>A0ABY4QT99_9ACTN</name>
<proteinExistence type="predicted"/>
<organism evidence="2 3">
    <name type="scientific">Jatrophihabitans telluris</name>
    <dbReference type="NCBI Taxonomy" id="2038343"/>
    <lineage>
        <taxon>Bacteria</taxon>
        <taxon>Bacillati</taxon>
        <taxon>Actinomycetota</taxon>
        <taxon>Actinomycetes</taxon>
        <taxon>Jatrophihabitantales</taxon>
        <taxon>Jatrophihabitantaceae</taxon>
        <taxon>Jatrophihabitans</taxon>
    </lineage>
</organism>